<feature type="compositionally biased region" description="Acidic residues" evidence="1">
    <location>
        <begin position="172"/>
        <end position="184"/>
    </location>
</feature>
<name>A0A202ED17_9EURY</name>
<evidence type="ECO:0000313" key="2">
    <source>
        <dbReference type="EMBL" id="OVE86078.1"/>
    </source>
</evidence>
<accession>A0A202ED17</accession>
<feature type="compositionally biased region" description="Gly residues" evidence="1">
    <location>
        <begin position="259"/>
        <end position="268"/>
    </location>
</feature>
<keyword evidence="3" id="KW-1185">Reference proteome</keyword>
<feature type="compositionally biased region" description="Basic and acidic residues" evidence="1">
    <location>
        <begin position="7"/>
        <end position="22"/>
    </location>
</feature>
<dbReference type="AlphaFoldDB" id="A0A202ED17"/>
<dbReference type="EMBL" id="MWPH01000001">
    <property type="protein sequence ID" value="OVE86078.1"/>
    <property type="molecule type" value="Genomic_DNA"/>
</dbReference>
<feature type="compositionally biased region" description="Acidic residues" evidence="1">
    <location>
        <begin position="223"/>
        <end position="257"/>
    </location>
</feature>
<comment type="caution">
    <text evidence="2">The sequence shown here is derived from an EMBL/GenBank/DDBJ whole genome shotgun (WGS) entry which is preliminary data.</text>
</comment>
<evidence type="ECO:0000256" key="1">
    <source>
        <dbReference type="SAM" id="MobiDB-lite"/>
    </source>
</evidence>
<feature type="compositionally biased region" description="Acidic residues" evidence="1">
    <location>
        <begin position="126"/>
        <end position="162"/>
    </location>
</feature>
<sequence length="297" mass="31527">MSEDLHEEITDVLDRASGERESLLPSGEQSGEETETESAALLEAADDASDLLESADPEDLLEALELDTLPDGSTASSIPEAIAKGESAAVARLQQLLRLAKFADHDAADLDGALETLRDGIGNGTDDYDAGEDETADSDVSESETDDSEADDGEHEESDDSEIDKTEHKETDDSEREETDESDTTSELTEQLRSSMESSLSAFSEDIGSLQEGLEAVQSGLSDTDESDADEADDEEHASDSDEEDDGLLEPDLEADLGGEQGSSAGGDGTRHSTMAPPPSERADMKGTARFSTMPDR</sequence>
<feature type="region of interest" description="Disordered" evidence="1">
    <location>
        <begin position="117"/>
        <end position="297"/>
    </location>
</feature>
<evidence type="ECO:0000313" key="3">
    <source>
        <dbReference type="Proteomes" id="UP000196084"/>
    </source>
</evidence>
<dbReference type="RefSeq" id="WP_054862818.1">
    <property type="nucleotide sequence ID" value="NZ_MWPH01000001.1"/>
</dbReference>
<reference evidence="2 3" key="1">
    <citation type="submission" date="2017-02" db="EMBL/GenBank/DDBJ databases">
        <title>Natronthermophilus aegyptiacus gen. nov.,sp. nov., an aerobic, extremely halophilic alkalithermophilic archaeon isolated from the athalassohaline Wadi An Natrun, Egypt.</title>
        <authorList>
            <person name="Zhao B."/>
        </authorList>
    </citation>
    <scope>NUCLEOTIDE SEQUENCE [LARGE SCALE GENOMIC DNA]</scope>
    <source>
        <strain evidence="2 3">CGMCC 1.3597</strain>
    </source>
</reference>
<feature type="compositionally biased region" description="Low complexity" evidence="1">
    <location>
        <begin position="185"/>
        <end position="204"/>
    </location>
</feature>
<gene>
    <name evidence="2" type="ORF">B2G88_04590</name>
</gene>
<dbReference type="OrthoDB" id="205583at2157"/>
<feature type="region of interest" description="Disordered" evidence="1">
    <location>
        <begin position="1"/>
        <end position="54"/>
    </location>
</feature>
<feature type="compositionally biased region" description="Acidic residues" evidence="1">
    <location>
        <begin position="44"/>
        <end position="54"/>
    </location>
</feature>
<dbReference type="Proteomes" id="UP000196084">
    <property type="component" value="Unassembled WGS sequence"/>
</dbReference>
<proteinExistence type="predicted"/>
<organism evidence="2 3">
    <name type="scientific">Natronolimnobius baerhuensis</name>
    <dbReference type="NCBI Taxonomy" id="253108"/>
    <lineage>
        <taxon>Archaea</taxon>
        <taxon>Methanobacteriati</taxon>
        <taxon>Methanobacteriota</taxon>
        <taxon>Stenosarchaea group</taxon>
        <taxon>Halobacteria</taxon>
        <taxon>Halobacteriales</taxon>
        <taxon>Natrialbaceae</taxon>
        <taxon>Natronolimnobius</taxon>
    </lineage>
</organism>
<protein>
    <submittedName>
        <fullName evidence="2">Uncharacterized protein</fullName>
    </submittedName>
</protein>